<dbReference type="GO" id="GO:0005829">
    <property type="term" value="C:cytosol"/>
    <property type="evidence" value="ECO:0007669"/>
    <property type="project" value="TreeGrafter"/>
</dbReference>
<gene>
    <name evidence="5" type="ORF">Cvel_15673.t3.CR1</name>
</gene>
<evidence type="ECO:0000256" key="4">
    <source>
        <dbReference type="SAM" id="MobiDB-lite"/>
    </source>
</evidence>
<dbReference type="GO" id="GO:0006913">
    <property type="term" value="P:nucleocytoplasmic transport"/>
    <property type="evidence" value="ECO:0007669"/>
    <property type="project" value="TreeGrafter"/>
</dbReference>
<organism evidence="5">
    <name type="scientific">Chromera velia CCMP2878</name>
    <dbReference type="NCBI Taxonomy" id="1169474"/>
    <lineage>
        <taxon>Eukaryota</taxon>
        <taxon>Sar</taxon>
        <taxon>Alveolata</taxon>
        <taxon>Colpodellida</taxon>
        <taxon>Chromeraceae</taxon>
        <taxon>Chromera</taxon>
    </lineage>
</organism>
<dbReference type="VEuPathDB" id="CryptoDB:Cvel_15673"/>
<dbReference type="GO" id="GO:0048471">
    <property type="term" value="C:perinuclear region of cytoplasm"/>
    <property type="evidence" value="ECO:0007669"/>
    <property type="project" value="TreeGrafter"/>
</dbReference>
<evidence type="ECO:0000256" key="3">
    <source>
        <dbReference type="ARBA" id="ARBA00022737"/>
    </source>
</evidence>
<evidence type="ECO:0000256" key="1">
    <source>
        <dbReference type="ARBA" id="ARBA00022468"/>
    </source>
</evidence>
<dbReference type="GO" id="GO:0005634">
    <property type="term" value="C:nucleus"/>
    <property type="evidence" value="ECO:0007669"/>
    <property type="project" value="TreeGrafter"/>
</dbReference>
<dbReference type="InterPro" id="IPR027038">
    <property type="entry name" value="RanGap"/>
</dbReference>
<dbReference type="EMBL" id="CDMZ01000188">
    <property type="protein sequence ID" value="CUC09083.1"/>
    <property type="molecule type" value="Genomic_DNA"/>
</dbReference>
<keyword evidence="2" id="KW-0433">Leucine-rich repeat</keyword>
<dbReference type="SMART" id="SM00368">
    <property type="entry name" value="LRR_RI"/>
    <property type="match status" value="4"/>
</dbReference>
<dbReference type="AlphaFoldDB" id="A0A0K6S613"/>
<accession>A0A0K6S613</accession>
<protein>
    <submittedName>
        <fullName evidence="5">Uncharacterized protein</fullName>
    </submittedName>
</protein>
<reference evidence="5" key="1">
    <citation type="submission" date="2014-11" db="EMBL/GenBank/DDBJ databases">
        <title>Molecular phylogeny of cliff fern family Woodsiaceae with morphological implications.</title>
        <authorList>
            <person name="Shao Y.-Z."/>
            <person name="Wei R."/>
            <person name="Zhang X.-C."/>
        </authorList>
    </citation>
    <scope>NUCLEOTIDE SEQUENCE</scope>
</reference>
<feature type="region of interest" description="Disordered" evidence="4">
    <location>
        <begin position="151"/>
        <end position="179"/>
    </location>
</feature>
<keyword evidence="3" id="KW-0677">Repeat</keyword>
<name>A0A0K6S613_9ALVE</name>
<dbReference type="GO" id="GO:0031267">
    <property type="term" value="F:small GTPase binding"/>
    <property type="evidence" value="ECO:0007669"/>
    <property type="project" value="TreeGrafter"/>
</dbReference>
<dbReference type="SUPFAM" id="SSF52047">
    <property type="entry name" value="RNI-like"/>
    <property type="match status" value="2"/>
</dbReference>
<dbReference type="Gene3D" id="3.80.10.10">
    <property type="entry name" value="Ribonuclease Inhibitor"/>
    <property type="match status" value="3"/>
</dbReference>
<evidence type="ECO:0000313" key="5">
    <source>
        <dbReference type="EMBL" id="CUC09083.1"/>
    </source>
</evidence>
<feature type="region of interest" description="Disordered" evidence="4">
    <location>
        <begin position="1"/>
        <end position="25"/>
    </location>
</feature>
<proteinExistence type="predicted"/>
<sequence length="839" mass="88533">MSQSVENFLSSPPDAENSRSISTRSMQTTDNVLCSLIEHARPTAEEISELAWDRKSFGLALVLLGFIRTGRSLVLLTSLDLSGFSLSARKLKLLLSSRPSGPGAVETLRCGPSCLQGRLPACAPRLPPATQGGGDSRGVFDLSEDPQPCHVYTKSGNRQTVAEKKQSLRSPPTPPPPPNAECDLDEAAVALFHQLPRSLQHLDLCGQSVSNRLRSVSMEGLGTVFSFGWLPSLLNLDLSDNPLGPSGLRAFARGLSSSPQSLPLQSLKLARTKAKAEGVEALAEALKAKTVPDLRVLMLKNNRLANLAPGERDDAPIAELLSTSALKELEELHLNENSLFDERLAGGEEGEGEGGEGGEGEVFQASAAALAVPGRFPNLRRLDLGGRLYSSMRSEQFLAFATGLGVGGLPSLQELVIPRWASLGNPSTEGVVALANALSSGQLSQLRDLQIEARDDMTSDAFATLSRSLATGKAPLLQSLDLQMWNENAEGGVEALAEGLPRGGLSSLTSFRLDARDMFCTKGYALSTLGLAFGGNGGCPALQKLDLEWDEEGDEGVGGLAEGLGSGELSSLRDLSLRVTCNQDGEGELSGEGCVALGEVLSTGKVPSLRNVSLVWWCNQSFVSLCEGLSRGSVDPPVMVDLGIDVKFGEGENTDLGVTRFAEVVRAGKLSGLRNVNVLGYGYELLSRAGGRALGEALTHADASLNSLEKLCIPCQTEEVTAAFLEGLARGPGRLPALHTLWCPGIRSIRTQGAQSLSNLVRRGKVPSIKELRVNLAGIGQEGMQAFAAALNTSHASALRRLEIIFPGVSPADAAAEVGLFSVALSSTGWRNFGLGVFG</sequence>
<evidence type="ECO:0000256" key="2">
    <source>
        <dbReference type="ARBA" id="ARBA00022614"/>
    </source>
</evidence>
<dbReference type="PhylomeDB" id="A0A0K6S613"/>
<dbReference type="PANTHER" id="PTHR24113:SF12">
    <property type="entry name" value="RAN GTPASE-ACTIVATING PROTEIN 1"/>
    <property type="match status" value="1"/>
</dbReference>
<dbReference type="InterPro" id="IPR032675">
    <property type="entry name" value="LRR_dom_sf"/>
</dbReference>
<keyword evidence="1" id="KW-0343">GTPase activation</keyword>
<feature type="compositionally biased region" description="Polar residues" evidence="4">
    <location>
        <begin position="1"/>
        <end position="10"/>
    </location>
</feature>
<dbReference type="PANTHER" id="PTHR24113">
    <property type="entry name" value="RAN GTPASE-ACTIVATING PROTEIN 1"/>
    <property type="match status" value="1"/>
</dbReference>
<dbReference type="GO" id="GO:0005096">
    <property type="term" value="F:GTPase activator activity"/>
    <property type="evidence" value="ECO:0007669"/>
    <property type="project" value="UniProtKB-KW"/>
</dbReference>